<protein>
    <recommendedName>
        <fullName evidence="4">DUF4292 domain-containing protein</fullName>
    </recommendedName>
</protein>
<gene>
    <name evidence="2" type="ORF">E0W69_003890</name>
</gene>
<dbReference type="Proteomes" id="UP000292424">
    <property type="component" value="Chromosome"/>
</dbReference>
<feature type="signal peptide" evidence="1">
    <location>
        <begin position="1"/>
        <end position="21"/>
    </location>
</feature>
<reference evidence="2 3" key="1">
    <citation type="submission" date="2019-09" db="EMBL/GenBank/DDBJ databases">
        <title>Complete genome sequence of Arachidicoccus sp. B3-10 isolated from apple orchard soil.</title>
        <authorList>
            <person name="Kim H.S."/>
            <person name="Han K.-I."/>
            <person name="Suh M.K."/>
            <person name="Lee K.C."/>
            <person name="Eom M.K."/>
            <person name="Kim J.-S."/>
            <person name="Kang S.W."/>
            <person name="Sin Y."/>
            <person name="Lee J.-S."/>
        </authorList>
    </citation>
    <scope>NUCLEOTIDE SEQUENCE [LARGE SCALE GENOMIC DNA]</scope>
    <source>
        <strain evidence="2 3">B3-10</strain>
    </source>
</reference>
<dbReference type="AlphaFoldDB" id="A0A5P2G411"/>
<name>A0A5P2G411_9BACT</name>
<keyword evidence="1" id="KW-0732">Signal</keyword>
<dbReference type="RefSeq" id="WP_131328730.1">
    <property type="nucleotide sequence ID" value="NZ_CP044016.1"/>
</dbReference>
<dbReference type="EMBL" id="CP044016">
    <property type="protein sequence ID" value="QES87843.1"/>
    <property type="molecule type" value="Genomic_DNA"/>
</dbReference>
<sequence length="285" mass="32100">MKCSIFGWLIWMICVANIASAQDSLTNPIFKLHNQFTKISDVTSTTQMSLNNQNYNYSINAHFESNYEIVNVLDSNRYDIRFSLNVINTEVSTNGVNMKFDSQNDSLNTDSIIAKPLSDILGKSFHFIINKKGFIITADTSMLLKKANTYMSNTLLNGYGMKAGDKLDILFEDLDSISDVGKQWVDTLNAPDGQRVTNYTVEKIFNQNVLLNQSGTLNKILQIQKENFKTNALFEGNFSGKVNLYKNTGLITERTMDIQMNSSIEVGDTKIPTTSHTVLKETIHE</sequence>
<evidence type="ECO:0000313" key="2">
    <source>
        <dbReference type="EMBL" id="QES87843.1"/>
    </source>
</evidence>
<accession>A0A5P2G411</accession>
<feature type="chain" id="PRO_5024372863" description="DUF4292 domain-containing protein" evidence="1">
    <location>
        <begin position="22"/>
        <end position="285"/>
    </location>
</feature>
<evidence type="ECO:0000313" key="3">
    <source>
        <dbReference type="Proteomes" id="UP000292424"/>
    </source>
</evidence>
<evidence type="ECO:0000256" key="1">
    <source>
        <dbReference type="SAM" id="SignalP"/>
    </source>
</evidence>
<keyword evidence="3" id="KW-1185">Reference proteome</keyword>
<organism evidence="2 3">
    <name type="scientific">Rhizosphaericola mali</name>
    <dbReference type="NCBI Taxonomy" id="2545455"/>
    <lineage>
        <taxon>Bacteria</taxon>
        <taxon>Pseudomonadati</taxon>
        <taxon>Bacteroidota</taxon>
        <taxon>Chitinophagia</taxon>
        <taxon>Chitinophagales</taxon>
        <taxon>Chitinophagaceae</taxon>
        <taxon>Rhizosphaericola</taxon>
    </lineage>
</organism>
<proteinExistence type="predicted"/>
<evidence type="ECO:0008006" key="4">
    <source>
        <dbReference type="Google" id="ProtNLM"/>
    </source>
</evidence>
<dbReference type="KEGG" id="arac:E0W69_003890"/>